<evidence type="ECO:0000313" key="2">
    <source>
        <dbReference type="Proteomes" id="UP000807353"/>
    </source>
</evidence>
<dbReference type="Proteomes" id="UP000807353">
    <property type="component" value="Unassembled WGS sequence"/>
</dbReference>
<reference evidence="1" key="1">
    <citation type="submission" date="2020-11" db="EMBL/GenBank/DDBJ databases">
        <authorList>
            <consortium name="DOE Joint Genome Institute"/>
            <person name="Ahrendt S."/>
            <person name="Riley R."/>
            <person name="Andreopoulos W."/>
            <person name="Labutti K."/>
            <person name="Pangilinan J."/>
            <person name="Ruiz-Duenas F.J."/>
            <person name="Barrasa J.M."/>
            <person name="Sanchez-Garcia M."/>
            <person name="Camarero S."/>
            <person name="Miyauchi S."/>
            <person name="Serrano A."/>
            <person name="Linde D."/>
            <person name="Babiker R."/>
            <person name="Drula E."/>
            <person name="Ayuso-Fernandez I."/>
            <person name="Pacheco R."/>
            <person name="Padilla G."/>
            <person name="Ferreira P."/>
            <person name="Barriuso J."/>
            <person name="Kellner H."/>
            <person name="Castanera R."/>
            <person name="Alfaro M."/>
            <person name="Ramirez L."/>
            <person name="Pisabarro A.G."/>
            <person name="Kuo A."/>
            <person name="Tritt A."/>
            <person name="Lipzen A."/>
            <person name="He G."/>
            <person name="Yan M."/>
            <person name="Ng V."/>
            <person name="Cullen D."/>
            <person name="Martin F."/>
            <person name="Rosso M.-N."/>
            <person name="Henrissat B."/>
            <person name="Hibbett D."/>
            <person name="Martinez A.T."/>
            <person name="Grigoriev I.V."/>
        </authorList>
    </citation>
    <scope>NUCLEOTIDE SEQUENCE</scope>
    <source>
        <strain evidence="1">CBS 247.69</strain>
    </source>
</reference>
<proteinExistence type="predicted"/>
<dbReference type="AlphaFoldDB" id="A0A9P6CNX8"/>
<name>A0A9P6CNX8_9AGAR</name>
<organism evidence="1 2">
    <name type="scientific">Collybia nuda</name>
    <dbReference type="NCBI Taxonomy" id="64659"/>
    <lineage>
        <taxon>Eukaryota</taxon>
        <taxon>Fungi</taxon>
        <taxon>Dikarya</taxon>
        <taxon>Basidiomycota</taxon>
        <taxon>Agaricomycotina</taxon>
        <taxon>Agaricomycetes</taxon>
        <taxon>Agaricomycetidae</taxon>
        <taxon>Agaricales</taxon>
        <taxon>Tricholomatineae</taxon>
        <taxon>Clitocybaceae</taxon>
        <taxon>Collybia</taxon>
    </lineage>
</organism>
<sequence length="351" mass="39587">MRYVDRIIDHISTPIGRYKPYFNPSSGTMSPLVQIASAAVHRPRINQPSIKPLSMEQSPDPTSNLSVLIQQAVDSARAFLKANARCLKSITNTGVCIEENFAQLLMQEVVDDMSLVDVKRSPRLYNFFKKGGELTTAIFPCDLDTTSVGLRVFGPQDSQTLEAIMNQMLEHRDENGIVQVYFDKSRQRTDPVVCLNVLTLFYKYGRGSDLNETLQYAYGVLRNRGYTYGTRYYQTAEVFLYFAVIFTEESGSEDIRKKWTPLLRVRLMELILTGSKSVDPLSTAIRILLSTKLELASDPVDVYDLLRMRNKNGSWTGGWFYKYGSSGILIENAGFTTAIALKALTTLKNMT</sequence>
<dbReference type="EMBL" id="MU150232">
    <property type="protein sequence ID" value="KAF9468730.1"/>
    <property type="molecule type" value="Genomic_DNA"/>
</dbReference>
<keyword evidence="2" id="KW-1185">Reference proteome</keyword>
<gene>
    <name evidence="1" type="ORF">BDZ94DRAFT_1294279</name>
</gene>
<evidence type="ECO:0000313" key="1">
    <source>
        <dbReference type="EMBL" id="KAF9468730.1"/>
    </source>
</evidence>
<dbReference type="OrthoDB" id="2012566at2759"/>
<accession>A0A9P6CNX8</accession>
<comment type="caution">
    <text evidence="1">The sequence shown here is derived from an EMBL/GenBank/DDBJ whole genome shotgun (WGS) entry which is preliminary data.</text>
</comment>
<protein>
    <submittedName>
        <fullName evidence="1">Uncharacterized protein</fullName>
    </submittedName>
</protein>